<gene>
    <name evidence="2" type="ordered locus">NMA1544</name>
</gene>
<dbReference type="EnsemblBacteria" id="CAM08690">
    <property type="protein sequence ID" value="CAM08690"/>
    <property type="gene ID" value="NMA1544"/>
</dbReference>
<dbReference type="SUPFAM" id="SSF54616">
    <property type="entry name" value="DNA-binding domain of Mlu1-box binding protein MBP1"/>
    <property type="match status" value="1"/>
</dbReference>
<dbReference type="InterPro" id="IPR036887">
    <property type="entry name" value="HTH_APSES_sf"/>
</dbReference>
<dbReference type="GO" id="GO:0003677">
    <property type="term" value="F:DNA binding"/>
    <property type="evidence" value="ECO:0007669"/>
    <property type="project" value="InterPro"/>
</dbReference>
<dbReference type="InterPro" id="IPR058744">
    <property type="entry name" value="BstA-like_C"/>
</dbReference>
<dbReference type="InterPro" id="IPR017880">
    <property type="entry name" value="KilA_N"/>
</dbReference>
<dbReference type="Pfam" id="PF26567">
    <property type="entry name" value="BstA_C"/>
    <property type="match status" value="1"/>
</dbReference>
<evidence type="ECO:0000313" key="2">
    <source>
        <dbReference type="EMBL" id="CAM08690.1"/>
    </source>
</evidence>
<dbReference type="PROSITE" id="PS51301">
    <property type="entry name" value="KILA_N"/>
    <property type="match status" value="1"/>
</dbReference>
<dbReference type="InterPro" id="IPR018004">
    <property type="entry name" value="KilA/APSES_HTH"/>
</dbReference>
<sequence length="254" mass="29410">MAEQLQLIPRVESGEIIPQRMSDGYINATALCKSVGKSYSDYRQLQSTNHFLNELKAQTGLSEQQLIQQRIGGEPSLQGSWVHPYLAINLAQWLSPAFAVKVSTWVHEWMSGKVNASPSHSAHIQRYLQNRGKIPYTHFSMLNEITLNLIAPLEEQGYVLPSQLVPDISEGRLFCRWLRENRNVDPNNFPTYKHEFLDARRPVEAKLYPIEYYQDFKWHFNEVWLKEKAKQYFSERDAAILPYLTPLMLPASES</sequence>
<dbReference type="HOGENOM" id="CLU_094519_0_0_4"/>
<dbReference type="EMBL" id="AL157959">
    <property type="protein sequence ID" value="CAM08690.1"/>
    <property type="molecule type" value="Genomic_DNA"/>
</dbReference>
<name>A0A0U1RJ90_NEIMA</name>
<feature type="domain" description="KilA-N" evidence="1">
    <location>
        <begin position="5"/>
        <end position="109"/>
    </location>
</feature>
<evidence type="ECO:0000259" key="1">
    <source>
        <dbReference type="PROSITE" id="PS51301"/>
    </source>
</evidence>
<accession>A0A0U1RJ90</accession>
<dbReference type="Proteomes" id="UP000000626">
    <property type="component" value="Chromosome"/>
</dbReference>
<organism evidence="2 3">
    <name type="scientific">Neisseria meningitidis serogroup A / serotype 4A (strain DSM 15465 / Z2491)</name>
    <dbReference type="NCBI Taxonomy" id="122587"/>
    <lineage>
        <taxon>Bacteria</taxon>
        <taxon>Pseudomonadati</taxon>
        <taxon>Pseudomonadota</taxon>
        <taxon>Betaproteobacteria</taxon>
        <taxon>Neisseriales</taxon>
        <taxon>Neisseriaceae</taxon>
        <taxon>Neisseria</taxon>
    </lineage>
</organism>
<reference evidence="2 3" key="1">
    <citation type="journal article" date="2000" name="Nature">
        <title>Complete DNA sequence of a serogroup A strain of Neisseria meningitidis Z2491.</title>
        <authorList>
            <person name="Parkhill J."/>
            <person name="Achtman M."/>
            <person name="James K.D."/>
            <person name="Bentley S.D."/>
            <person name="Churcher C."/>
            <person name="Klee S.R."/>
            <person name="Morelli G."/>
            <person name="Basham D."/>
            <person name="Brown D."/>
            <person name="Chillingworth T."/>
            <person name="Davies R.M."/>
            <person name="Davis P."/>
            <person name="Devlin K."/>
            <person name="Feltwell T."/>
            <person name="Hamlin N."/>
            <person name="Holroyd S."/>
            <person name="Jagels K."/>
            <person name="Leather S."/>
            <person name="Moule S."/>
            <person name="Mungall K."/>
            <person name="Quail M.A."/>
            <person name="Rajandream M.A."/>
            <person name="Rutherford K.M."/>
            <person name="Simmonds M."/>
            <person name="Skelton J."/>
            <person name="Whitehead S."/>
            <person name="Spratt B.G."/>
            <person name="Barrell B.G."/>
        </authorList>
    </citation>
    <scope>NUCLEOTIDE SEQUENCE [LARGE SCALE GENOMIC DNA]</scope>
    <source>
        <strain evidence="3">DSM 15465 / Z2491</strain>
    </source>
</reference>
<dbReference type="RefSeq" id="WP_002245990.1">
    <property type="nucleotide sequence ID" value="NC_003116.1"/>
</dbReference>
<dbReference type="SMART" id="SM01252">
    <property type="entry name" value="KilA-N"/>
    <property type="match status" value="1"/>
</dbReference>
<dbReference type="AlphaFoldDB" id="A0A0U1RJ90"/>
<evidence type="ECO:0000313" key="3">
    <source>
        <dbReference type="Proteomes" id="UP000000626"/>
    </source>
</evidence>
<dbReference type="KEGG" id="nma:NMA1544"/>
<proteinExistence type="predicted"/>
<dbReference type="GeneID" id="93385870"/>
<protein>
    <recommendedName>
        <fullName evidence="1">KilA-N domain-containing protein</fullName>
    </recommendedName>
</protein>
<dbReference type="Pfam" id="PF04383">
    <property type="entry name" value="KilA-N"/>
    <property type="match status" value="1"/>
</dbReference>